<dbReference type="AlphaFoldDB" id="A0A4P9W3V5"/>
<gene>
    <name evidence="1" type="ORF">BDK51DRAFT_50081</name>
</gene>
<accession>A0A4P9W3V5</accession>
<evidence type="ECO:0000313" key="1">
    <source>
        <dbReference type="EMBL" id="RKO85985.1"/>
    </source>
</evidence>
<proteinExistence type="predicted"/>
<dbReference type="Proteomes" id="UP000269721">
    <property type="component" value="Unassembled WGS sequence"/>
</dbReference>
<keyword evidence="2" id="KW-1185">Reference proteome</keyword>
<protein>
    <submittedName>
        <fullName evidence="1">Uncharacterized protein</fullName>
    </submittedName>
</protein>
<reference evidence="2" key="1">
    <citation type="journal article" date="2018" name="Nat. Microbiol.">
        <title>Leveraging single-cell genomics to expand the fungal tree of life.</title>
        <authorList>
            <person name="Ahrendt S.R."/>
            <person name="Quandt C.A."/>
            <person name="Ciobanu D."/>
            <person name="Clum A."/>
            <person name="Salamov A."/>
            <person name="Andreopoulos B."/>
            <person name="Cheng J.F."/>
            <person name="Woyke T."/>
            <person name="Pelin A."/>
            <person name="Henrissat B."/>
            <person name="Reynolds N.K."/>
            <person name="Benny G.L."/>
            <person name="Smith M.E."/>
            <person name="James T.Y."/>
            <person name="Grigoriev I.V."/>
        </authorList>
    </citation>
    <scope>NUCLEOTIDE SEQUENCE [LARGE SCALE GENOMIC DNA]</scope>
</reference>
<dbReference type="EMBL" id="KZ998573">
    <property type="protein sequence ID" value="RKO85985.1"/>
    <property type="molecule type" value="Genomic_DNA"/>
</dbReference>
<evidence type="ECO:0000313" key="2">
    <source>
        <dbReference type="Proteomes" id="UP000269721"/>
    </source>
</evidence>
<name>A0A4P9W3V5_9FUNG</name>
<organism evidence="1 2">
    <name type="scientific">Blyttiomyces helicus</name>
    <dbReference type="NCBI Taxonomy" id="388810"/>
    <lineage>
        <taxon>Eukaryota</taxon>
        <taxon>Fungi</taxon>
        <taxon>Fungi incertae sedis</taxon>
        <taxon>Chytridiomycota</taxon>
        <taxon>Chytridiomycota incertae sedis</taxon>
        <taxon>Chytridiomycetes</taxon>
        <taxon>Chytridiomycetes incertae sedis</taxon>
        <taxon>Blyttiomyces</taxon>
    </lineage>
</organism>
<sequence length="204" mass="22077">MQCAHRFLNTVSDPKSFMWRKWGASGLYYIVDDSKSLKRKRTGAAAGDAAVVEAMKVDGASEDAVAVALGRPPCQARATRQRSGRTGTSSWLRELSDHYPVHPAANPGPAGCDSIDINRFCKATDPRLPTLWRIPTTTVGKVRLEENLYKLTVNGPRRDCPSAAPAPSAKVTLNIDDIPPALKSWSADETLLLRACGLAEDGCE</sequence>